<evidence type="ECO:0000256" key="4">
    <source>
        <dbReference type="ARBA" id="ARBA00022691"/>
    </source>
</evidence>
<comment type="caution">
    <text evidence="6">The sequence shown here is derived from an EMBL/GenBank/DDBJ whole genome shotgun (WGS) entry which is preliminary data.</text>
</comment>
<evidence type="ECO:0000313" key="7">
    <source>
        <dbReference type="Proteomes" id="UP001652504"/>
    </source>
</evidence>
<name>A0ABT3A3I5_9ALTE</name>
<dbReference type="PANTHER" id="PTHR43667">
    <property type="entry name" value="CYCLOPROPANE-FATTY-ACYL-PHOSPHOLIPID SYNTHASE"/>
    <property type="match status" value="1"/>
</dbReference>
<gene>
    <name evidence="6" type="ORF">OE749_00665</name>
</gene>
<keyword evidence="3" id="KW-0808">Transferase</keyword>
<dbReference type="SUPFAM" id="SSF53335">
    <property type="entry name" value="S-adenosyl-L-methionine-dependent methyltransferases"/>
    <property type="match status" value="1"/>
</dbReference>
<dbReference type="Gene3D" id="3.40.50.150">
    <property type="entry name" value="Vaccinia Virus protein VP39"/>
    <property type="match status" value="1"/>
</dbReference>
<dbReference type="CDD" id="cd02440">
    <property type="entry name" value="AdoMet_MTases"/>
    <property type="match status" value="1"/>
</dbReference>
<keyword evidence="4" id="KW-0949">S-adenosyl-L-methionine</keyword>
<dbReference type="PIRSF" id="PIRSF003085">
    <property type="entry name" value="CMAS"/>
    <property type="match status" value="1"/>
</dbReference>
<reference evidence="6 7" key="1">
    <citation type="submission" date="2022-10" db="EMBL/GenBank/DDBJ databases">
        <title>Aestuariibacter sp. AA17 isolated from Montipora capitata coral fragment.</title>
        <authorList>
            <person name="Emsley S.A."/>
            <person name="Pfannmuller K.M."/>
            <person name="Loughran R.M."/>
            <person name="Shlafstein M."/>
            <person name="Papke E."/>
            <person name="Saw J.H."/>
            <person name="Ushijima B."/>
            <person name="Videau P."/>
        </authorList>
    </citation>
    <scope>NUCLEOTIDE SEQUENCE [LARGE SCALE GENOMIC DNA]</scope>
    <source>
        <strain evidence="6 7">AA17</strain>
    </source>
</reference>
<evidence type="ECO:0000256" key="3">
    <source>
        <dbReference type="ARBA" id="ARBA00022679"/>
    </source>
</evidence>
<dbReference type="InterPro" id="IPR050723">
    <property type="entry name" value="CFA/CMAS"/>
</dbReference>
<dbReference type="InterPro" id="IPR003333">
    <property type="entry name" value="CMAS"/>
</dbReference>
<dbReference type="Proteomes" id="UP001652504">
    <property type="component" value="Unassembled WGS sequence"/>
</dbReference>
<evidence type="ECO:0000256" key="2">
    <source>
        <dbReference type="ARBA" id="ARBA00022603"/>
    </source>
</evidence>
<dbReference type="Pfam" id="PF02353">
    <property type="entry name" value="CMAS"/>
    <property type="match status" value="1"/>
</dbReference>
<evidence type="ECO:0000256" key="1">
    <source>
        <dbReference type="ARBA" id="ARBA00010815"/>
    </source>
</evidence>
<dbReference type="EMBL" id="JAOWKX010000001">
    <property type="protein sequence ID" value="MCV2883204.1"/>
    <property type="molecule type" value="Genomic_DNA"/>
</dbReference>
<comment type="similarity">
    <text evidence="1">Belongs to the CFA/CMAS family.</text>
</comment>
<keyword evidence="7" id="KW-1185">Reference proteome</keyword>
<organism evidence="6 7">
    <name type="scientific">Fluctibacter corallii</name>
    <dbReference type="NCBI Taxonomy" id="2984329"/>
    <lineage>
        <taxon>Bacteria</taxon>
        <taxon>Pseudomonadati</taxon>
        <taxon>Pseudomonadota</taxon>
        <taxon>Gammaproteobacteria</taxon>
        <taxon>Alteromonadales</taxon>
        <taxon>Alteromonadaceae</taxon>
        <taxon>Fluctibacter</taxon>
    </lineage>
</organism>
<dbReference type="InterPro" id="IPR029063">
    <property type="entry name" value="SAM-dependent_MTases_sf"/>
</dbReference>
<accession>A0ABT3A3I5</accession>
<dbReference type="PANTHER" id="PTHR43667:SF2">
    <property type="entry name" value="FATTY ACID C-METHYL TRANSFERASE"/>
    <property type="match status" value="1"/>
</dbReference>
<evidence type="ECO:0000313" key="6">
    <source>
        <dbReference type="EMBL" id="MCV2883204.1"/>
    </source>
</evidence>
<dbReference type="RefSeq" id="WP_263710408.1">
    <property type="nucleotide sequence ID" value="NZ_JAOWKX010000001.1"/>
</dbReference>
<keyword evidence="5" id="KW-0443">Lipid metabolism</keyword>
<sequence>MLEREQHLAESAPISVLDGIAKKVLVKVFSLLPKGSMTLTENDRLVGDFGNRADALHAHINIIDTKAYSRLLFGGSVASGETYTDGLWDTPDLTSVIRIFARNLPMLDAWERKAKWIALPLRQLAHWQNRNSQRQAQRNIAAHYDLGNALYTRFLDETMMYSAAIYPSNDASLEQAQYHKLASICDKLQLSEKDHLLEIGTGWGGLAIYAAKHYGCKVTTTTISEEQHAYAKEWIARENLDDKITLLKQDYRTLTEYGTGKYDKIVSIEMIEAVGKAYLPTFFKTCNALLKEDGIMLLQSITIDDRRFESYSRSVDFIQKHIFPGGFLPSLYMLNNHLKHYTNMMIRDTHDIGIDYARTLQDWHRNFNASARDLLNNGYDERFMRLWRYYFCYCEGGFLERTISTVQLVLTKPACTATWVR</sequence>
<proteinExistence type="inferred from homology"/>
<keyword evidence="2" id="KW-0489">Methyltransferase</keyword>
<protein>
    <submittedName>
        <fullName evidence="6">Cyclopropane-fatty-acyl-phospholipid synthase family protein</fullName>
    </submittedName>
</protein>
<evidence type="ECO:0000256" key="5">
    <source>
        <dbReference type="ARBA" id="ARBA00023098"/>
    </source>
</evidence>